<dbReference type="Proteomes" id="UP000000644">
    <property type="component" value="Chromosome"/>
</dbReference>
<evidence type="ECO:0000259" key="1">
    <source>
        <dbReference type="Pfam" id="PF01370"/>
    </source>
</evidence>
<dbReference type="Pfam" id="PF01370">
    <property type="entry name" value="Epimerase"/>
    <property type="match status" value="1"/>
</dbReference>
<dbReference type="InterPro" id="IPR001509">
    <property type="entry name" value="Epimerase_deHydtase"/>
</dbReference>
<reference evidence="3" key="1">
    <citation type="journal article" date="2009" name="Environ. Microbiol.">
        <title>The genome of Polaromonas naphthalenivorans strain CJ2, isolated from coal tar-contaminated sediment, reveals physiological and metabolic versatility and evolution through extensive horizontal gene transfer.</title>
        <authorList>
            <person name="Yagi J.M."/>
            <person name="Sims D."/>
            <person name="Brettin T."/>
            <person name="Bruce D."/>
            <person name="Madsen E.L."/>
        </authorList>
    </citation>
    <scope>NUCLEOTIDE SEQUENCE [LARGE SCALE GENOMIC DNA]</scope>
    <source>
        <strain evidence="3">CJ2</strain>
    </source>
</reference>
<gene>
    <name evidence="2" type="ordered locus">Pnap_2584</name>
</gene>
<proteinExistence type="predicted"/>
<dbReference type="InterPro" id="IPR051783">
    <property type="entry name" value="NAD(P)-dependent_oxidoreduct"/>
</dbReference>
<organism evidence="2 3">
    <name type="scientific">Polaromonas naphthalenivorans (strain CJ2)</name>
    <dbReference type="NCBI Taxonomy" id="365044"/>
    <lineage>
        <taxon>Bacteria</taxon>
        <taxon>Pseudomonadati</taxon>
        <taxon>Pseudomonadota</taxon>
        <taxon>Betaproteobacteria</taxon>
        <taxon>Burkholderiales</taxon>
        <taxon>Comamonadaceae</taxon>
        <taxon>Polaromonas</taxon>
    </lineage>
</organism>
<dbReference type="KEGG" id="pna:Pnap_2584"/>
<name>A1VQF9_POLNA</name>
<dbReference type="AlphaFoldDB" id="A1VQF9"/>
<dbReference type="Gene3D" id="3.40.50.720">
    <property type="entry name" value="NAD(P)-binding Rossmann-like Domain"/>
    <property type="match status" value="1"/>
</dbReference>
<dbReference type="CDD" id="cd05228">
    <property type="entry name" value="AR_FR_like_1_SDR_e"/>
    <property type="match status" value="1"/>
</dbReference>
<dbReference type="STRING" id="365044.Pnap_2584"/>
<dbReference type="GO" id="GO:0005737">
    <property type="term" value="C:cytoplasm"/>
    <property type="evidence" value="ECO:0007669"/>
    <property type="project" value="TreeGrafter"/>
</dbReference>
<keyword evidence="3" id="KW-1185">Reference proteome</keyword>
<evidence type="ECO:0000313" key="3">
    <source>
        <dbReference type="Proteomes" id="UP000000644"/>
    </source>
</evidence>
<dbReference type="SUPFAM" id="SSF51735">
    <property type="entry name" value="NAD(P)-binding Rossmann-fold domains"/>
    <property type="match status" value="1"/>
</dbReference>
<dbReference type="GO" id="GO:0004029">
    <property type="term" value="F:aldehyde dehydrogenase (NAD+) activity"/>
    <property type="evidence" value="ECO:0007669"/>
    <property type="project" value="TreeGrafter"/>
</dbReference>
<evidence type="ECO:0000313" key="2">
    <source>
        <dbReference type="EMBL" id="ABM37887.1"/>
    </source>
</evidence>
<dbReference type="HOGENOM" id="CLU_007383_6_0_4"/>
<dbReference type="PANTHER" id="PTHR48079">
    <property type="entry name" value="PROTEIN YEEZ"/>
    <property type="match status" value="1"/>
</dbReference>
<accession>A1VQF9</accession>
<dbReference type="eggNOG" id="COG0451">
    <property type="taxonomic scope" value="Bacteria"/>
</dbReference>
<feature type="domain" description="NAD-dependent epimerase/dehydratase" evidence="1">
    <location>
        <begin position="6"/>
        <end position="227"/>
    </location>
</feature>
<sequence>MDKTAFVTGAAGFVGRNLVEALRQDQWSVHALVRSAAPAWMRDSGLTVRQGALEDAASVAAAMPAKVDAVFHLAGNTSMWSGDAHRLLRDNVAATQGLLDAARHRQARRVVMTSTLGLFQDGNGRINEHTALQPGSIRNPYLRTKLQADALLTEAARQGLSVVSLHPAHILGKYDVTGWISLFDDAANGKMQAAPRGWASFCAVSAVALAHIAAATHPTPARRYVLGGEDASYLEVFAEVARCAGGQPVRSTVPNFVLKSLASLAQLGAFFSGKKPSLTPGLAAVLTRTMLADSSLAQHDLGYPTGRLSDMLDAAHADWAGRQIASRSRR</sequence>
<protein>
    <submittedName>
        <fullName evidence="2">NAD-dependent epimerase/dehydratase</fullName>
    </submittedName>
</protein>
<dbReference type="RefSeq" id="WP_011801964.1">
    <property type="nucleotide sequence ID" value="NC_008781.1"/>
</dbReference>
<dbReference type="EMBL" id="CP000529">
    <property type="protein sequence ID" value="ABM37887.1"/>
    <property type="molecule type" value="Genomic_DNA"/>
</dbReference>
<dbReference type="PANTHER" id="PTHR48079:SF6">
    <property type="entry name" value="NAD(P)-BINDING DOMAIN-CONTAINING PROTEIN-RELATED"/>
    <property type="match status" value="1"/>
</dbReference>
<dbReference type="InterPro" id="IPR036291">
    <property type="entry name" value="NAD(P)-bd_dom_sf"/>
</dbReference>